<evidence type="ECO:0000313" key="1">
    <source>
        <dbReference type="EMBL" id="SOQ41823.1"/>
    </source>
</evidence>
<proteinExistence type="predicted"/>
<dbReference type="EMBL" id="ODYU01003278">
    <property type="protein sequence ID" value="SOQ41823.1"/>
    <property type="molecule type" value="Genomic_DNA"/>
</dbReference>
<accession>A0A2H1VLX4</accession>
<gene>
    <name evidence="1" type="ORF">SFRICE_009906</name>
</gene>
<sequence>MVSVHRPASHATDFGLSCIETHTTASTDPHRTDRIISNAYMRCVLMTSYGMPYLRNCLSRKSTSSKPASHATDFSLSCVKTHTTASTDPNRTDRIIGNAYMRCVLMTSYAMRTMRLCRRLPQLRDVLPTVDRHIFRASPPQPPIPLQLLCTRIYSRYNHGNMNECVGSRNEINQKILLESILELPTSQSQDNHSC</sequence>
<reference evidence="1" key="1">
    <citation type="submission" date="2016-07" db="EMBL/GenBank/DDBJ databases">
        <authorList>
            <person name="Bretaudeau A."/>
        </authorList>
    </citation>
    <scope>NUCLEOTIDE SEQUENCE</scope>
    <source>
        <strain evidence="1">Rice</strain>
        <tissue evidence="1">Whole body</tissue>
    </source>
</reference>
<name>A0A2H1VLX4_SPOFR</name>
<organism evidence="1">
    <name type="scientific">Spodoptera frugiperda</name>
    <name type="common">Fall armyworm</name>
    <dbReference type="NCBI Taxonomy" id="7108"/>
    <lineage>
        <taxon>Eukaryota</taxon>
        <taxon>Metazoa</taxon>
        <taxon>Ecdysozoa</taxon>
        <taxon>Arthropoda</taxon>
        <taxon>Hexapoda</taxon>
        <taxon>Insecta</taxon>
        <taxon>Pterygota</taxon>
        <taxon>Neoptera</taxon>
        <taxon>Endopterygota</taxon>
        <taxon>Lepidoptera</taxon>
        <taxon>Glossata</taxon>
        <taxon>Ditrysia</taxon>
        <taxon>Noctuoidea</taxon>
        <taxon>Noctuidae</taxon>
        <taxon>Amphipyrinae</taxon>
        <taxon>Spodoptera</taxon>
    </lineage>
</organism>
<dbReference type="AlphaFoldDB" id="A0A2H1VLX4"/>
<protein>
    <submittedName>
        <fullName evidence="1">SFRICE_009906</fullName>
    </submittedName>
</protein>